<evidence type="ECO:0000313" key="1">
    <source>
        <dbReference type="EMBL" id="KAG8511605.1"/>
    </source>
</evidence>
<gene>
    <name evidence="1" type="ORF">J0S82_004992</name>
</gene>
<accession>A0A8J6A4T3</accession>
<dbReference type="AlphaFoldDB" id="A0A8J6A4T3"/>
<dbReference type="EMBL" id="JAGFMF010011828">
    <property type="protein sequence ID" value="KAG8511605.1"/>
    <property type="molecule type" value="Genomic_DNA"/>
</dbReference>
<name>A0A8J6A4T3_GALPY</name>
<organism evidence="1 2">
    <name type="scientific">Galemys pyrenaicus</name>
    <name type="common">Iberian desman</name>
    <name type="synonym">Pyrenean desman</name>
    <dbReference type="NCBI Taxonomy" id="202257"/>
    <lineage>
        <taxon>Eukaryota</taxon>
        <taxon>Metazoa</taxon>
        <taxon>Chordata</taxon>
        <taxon>Craniata</taxon>
        <taxon>Vertebrata</taxon>
        <taxon>Euteleostomi</taxon>
        <taxon>Mammalia</taxon>
        <taxon>Eutheria</taxon>
        <taxon>Laurasiatheria</taxon>
        <taxon>Eulipotyphla</taxon>
        <taxon>Talpidae</taxon>
        <taxon>Galemys</taxon>
    </lineage>
</organism>
<comment type="caution">
    <text evidence="1">The sequence shown here is derived from an EMBL/GenBank/DDBJ whole genome shotgun (WGS) entry which is preliminary data.</text>
</comment>
<keyword evidence="1" id="KW-0689">Ribosomal protein</keyword>
<evidence type="ECO:0000313" key="2">
    <source>
        <dbReference type="Proteomes" id="UP000700334"/>
    </source>
</evidence>
<proteinExistence type="predicted"/>
<protein>
    <submittedName>
        <fullName evidence="1">40S ribosomal protein S12</fullName>
    </submittedName>
</protein>
<sequence length="75" mass="8096">MTNQGTAAGGLMDINTNLKRYGALIHNGLACEIHKPAKALDKHEAHLLCVAMLVEVFCAEHQLSLVEVDGKKQGE</sequence>
<dbReference type="Gene3D" id="3.30.1330.30">
    <property type="match status" value="1"/>
</dbReference>
<dbReference type="GO" id="GO:0005840">
    <property type="term" value="C:ribosome"/>
    <property type="evidence" value="ECO:0007669"/>
    <property type="project" value="UniProtKB-KW"/>
</dbReference>
<keyword evidence="1" id="KW-0687">Ribonucleoprotein</keyword>
<reference evidence="1" key="1">
    <citation type="journal article" date="2021" name="Evol. Appl.">
        <title>The genome of the Pyrenean desman and the effects of bottlenecks and inbreeding on the genomic landscape of an endangered species.</title>
        <authorList>
            <person name="Escoda L."/>
            <person name="Castresana J."/>
        </authorList>
    </citation>
    <scope>NUCLEOTIDE SEQUENCE</scope>
    <source>
        <strain evidence="1">IBE-C5619</strain>
    </source>
</reference>
<dbReference type="InterPro" id="IPR029064">
    <property type="entry name" value="Ribosomal_eL30-like_sf"/>
</dbReference>
<keyword evidence="2" id="KW-1185">Reference proteome</keyword>
<dbReference type="Proteomes" id="UP000700334">
    <property type="component" value="Unassembled WGS sequence"/>
</dbReference>